<evidence type="ECO:0000256" key="3">
    <source>
        <dbReference type="SAM" id="SignalP"/>
    </source>
</evidence>
<proteinExistence type="predicted"/>
<dbReference type="EnsemblMetazoa" id="CapteT225101">
    <property type="protein sequence ID" value="CapteP225101"/>
    <property type="gene ID" value="CapteG225101"/>
</dbReference>
<reference evidence="5 7" key="2">
    <citation type="journal article" date="2013" name="Nature">
        <title>Insights into bilaterian evolution from three spiralian genomes.</title>
        <authorList>
            <person name="Simakov O."/>
            <person name="Marletaz F."/>
            <person name="Cho S.J."/>
            <person name="Edsinger-Gonzales E."/>
            <person name="Havlak P."/>
            <person name="Hellsten U."/>
            <person name="Kuo D.H."/>
            <person name="Larsson T."/>
            <person name="Lv J."/>
            <person name="Arendt D."/>
            <person name="Savage R."/>
            <person name="Osoegawa K."/>
            <person name="de Jong P."/>
            <person name="Grimwood J."/>
            <person name="Chapman J.A."/>
            <person name="Shapiro H."/>
            <person name="Aerts A."/>
            <person name="Otillar R.P."/>
            <person name="Terry A.Y."/>
            <person name="Boore J.L."/>
            <person name="Grigoriev I.V."/>
            <person name="Lindberg D.R."/>
            <person name="Seaver E.C."/>
            <person name="Weisblat D.A."/>
            <person name="Putnam N.H."/>
            <person name="Rokhsar D.S."/>
        </authorList>
    </citation>
    <scope>NUCLEOTIDE SEQUENCE</scope>
    <source>
        <strain evidence="5 7">I ESC-2004</strain>
    </source>
</reference>
<reference evidence="6" key="3">
    <citation type="submission" date="2015-06" db="UniProtKB">
        <authorList>
            <consortium name="EnsemblMetazoa"/>
        </authorList>
    </citation>
    <scope>IDENTIFICATION</scope>
</reference>
<dbReference type="Proteomes" id="UP000014760">
    <property type="component" value="Unassembled WGS sequence"/>
</dbReference>
<dbReference type="SUPFAM" id="SSF53300">
    <property type="entry name" value="vWA-like"/>
    <property type="match status" value="1"/>
</dbReference>
<dbReference type="Gene3D" id="3.40.50.410">
    <property type="entry name" value="von Willebrand factor, type A domain"/>
    <property type="match status" value="1"/>
</dbReference>
<keyword evidence="2" id="KW-1133">Transmembrane helix</keyword>
<dbReference type="PROSITE" id="PS50234">
    <property type="entry name" value="VWFA"/>
    <property type="match status" value="1"/>
</dbReference>
<evidence type="ECO:0000256" key="1">
    <source>
        <dbReference type="SAM" id="MobiDB-lite"/>
    </source>
</evidence>
<feature type="region of interest" description="Disordered" evidence="1">
    <location>
        <begin position="453"/>
        <end position="475"/>
    </location>
</feature>
<protein>
    <recommendedName>
        <fullName evidence="4">VWFA domain-containing protein</fullName>
    </recommendedName>
</protein>
<keyword evidence="3" id="KW-0732">Signal</keyword>
<reference evidence="7" key="1">
    <citation type="submission" date="2012-12" db="EMBL/GenBank/DDBJ databases">
        <authorList>
            <person name="Hellsten U."/>
            <person name="Grimwood J."/>
            <person name="Chapman J.A."/>
            <person name="Shapiro H."/>
            <person name="Aerts A."/>
            <person name="Otillar R.P."/>
            <person name="Terry A.Y."/>
            <person name="Boore J.L."/>
            <person name="Simakov O."/>
            <person name="Marletaz F."/>
            <person name="Cho S.-J."/>
            <person name="Edsinger-Gonzales E."/>
            <person name="Havlak P."/>
            <person name="Kuo D.-H."/>
            <person name="Larsson T."/>
            <person name="Lv J."/>
            <person name="Arendt D."/>
            <person name="Savage R."/>
            <person name="Osoegawa K."/>
            <person name="de Jong P."/>
            <person name="Lindberg D.R."/>
            <person name="Seaver E.C."/>
            <person name="Weisblat D.A."/>
            <person name="Putnam N.H."/>
            <person name="Grigoriev I.V."/>
            <person name="Rokhsar D.S."/>
        </authorList>
    </citation>
    <scope>NUCLEOTIDE SEQUENCE</scope>
    <source>
        <strain evidence="7">I ESC-2004</strain>
    </source>
</reference>
<dbReference type="EMBL" id="AMQN01003110">
    <property type="status" value="NOT_ANNOTATED_CDS"/>
    <property type="molecule type" value="Genomic_DNA"/>
</dbReference>
<evidence type="ECO:0000313" key="7">
    <source>
        <dbReference type="Proteomes" id="UP000014760"/>
    </source>
</evidence>
<accession>R7T9S0</accession>
<feature type="domain" description="VWFA" evidence="4">
    <location>
        <begin position="41"/>
        <end position="91"/>
    </location>
</feature>
<dbReference type="InterPro" id="IPR036465">
    <property type="entry name" value="vWFA_dom_sf"/>
</dbReference>
<evidence type="ECO:0000256" key="2">
    <source>
        <dbReference type="SAM" id="Phobius"/>
    </source>
</evidence>
<dbReference type="Pfam" id="PF00092">
    <property type="entry name" value="VWA"/>
    <property type="match status" value="1"/>
</dbReference>
<feature type="transmembrane region" description="Helical" evidence="2">
    <location>
        <begin position="369"/>
        <end position="397"/>
    </location>
</feature>
<dbReference type="InterPro" id="IPR002035">
    <property type="entry name" value="VWF_A"/>
</dbReference>
<dbReference type="HOGENOM" id="CLU_446363_0_0_1"/>
<feature type="region of interest" description="Disordered" evidence="1">
    <location>
        <begin position="535"/>
        <end position="561"/>
    </location>
</feature>
<dbReference type="AlphaFoldDB" id="R7T9S0"/>
<organism evidence="5">
    <name type="scientific">Capitella teleta</name>
    <name type="common">Polychaete worm</name>
    <dbReference type="NCBI Taxonomy" id="283909"/>
    <lineage>
        <taxon>Eukaryota</taxon>
        <taxon>Metazoa</taxon>
        <taxon>Spiralia</taxon>
        <taxon>Lophotrochozoa</taxon>
        <taxon>Annelida</taxon>
        <taxon>Polychaeta</taxon>
        <taxon>Sedentaria</taxon>
        <taxon>Scolecida</taxon>
        <taxon>Capitellidae</taxon>
        <taxon>Capitella</taxon>
    </lineage>
</organism>
<feature type="chain" id="PRO_5008786779" description="VWFA domain-containing protein" evidence="3">
    <location>
        <begin position="26"/>
        <end position="612"/>
    </location>
</feature>
<keyword evidence="2" id="KW-0812">Transmembrane</keyword>
<dbReference type="CDD" id="cd00198">
    <property type="entry name" value="vWFA"/>
    <property type="match status" value="1"/>
</dbReference>
<gene>
    <name evidence="5" type="ORF">CAPTEDRAFT_225101</name>
</gene>
<dbReference type="EMBL" id="KB310993">
    <property type="protein sequence ID" value="ELT90257.1"/>
    <property type="molecule type" value="Genomic_DNA"/>
</dbReference>
<evidence type="ECO:0000313" key="5">
    <source>
        <dbReference type="EMBL" id="ELT90257.1"/>
    </source>
</evidence>
<keyword evidence="7" id="KW-1185">Reference proteome</keyword>
<sequence>MTEGRHTTMTRCLTLLSVMVAMATANDSTCDYDYNQKSQRNVVFLFDTSESVGKTGVDNGKAAVKRIITTSLLLRNEDTRIAVLTFNKDVKVVLDSISEANDVPFECALFAPGGLWDSITFANQQGGNIGVTLQFCEDIVTTPANFAPPSKDANTETVTDHQSEIIMYITGAVLHKLKKRYARSNRSNGLDVIKGLISHQKKERPETITHCGALTRASKIFVDGRPRRDEEAVQAEEDLFIITDAHELNKTGNINSHRNQIHNFTKNGVNVYGIGVGTYLKKNTFKGNFVSKQCMYRNHSEWLRVDLSSSKKNASKEGGLGEWRKTNNNGLCKENCESHDVCACREFKNSYDGSSFECRHMAMSDENVLLLPLLIVLFILLAIFFFLAVGAAVKYIYSVVLDRKKPFRHMENPQSPSVDTNVYNRNRSHNQRQEELYANGIVATILQAHGLPNGVGEPRAGSKTKARSPRPQAEQDNLSYAYIDPAMIPNLTPTDIPQANGYIDVLEEDQKDDTHDYVNEEEITAAFDKYRHGLQKQQSQESNGYLKPAADARKKKKGSTKKEAYVNADVIAELSKQPKGKRSLFKMGTTRFKNIKSLVESQLSKASNVQIV</sequence>
<evidence type="ECO:0000313" key="6">
    <source>
        <dbReference type="EnsemblMetazoa" id="CapteP225101"/>
    </source>
</evidence>
<feature type="signal peptide" evidence="3">
    <location>
        <begin position="1"/>
        <end position="25"/>
    </location>
</feature>
<name>R7T9S0_CAPTE</name>
<evidence type="ECO:0000259" key="4">
    <source>
        <dbReference type="PROSITE" id="PS50234"/>
    </source>
</evidence>
<keyword evidence="2" id="KW-0472">Membrane</keyword>